<dbReference type="Proteomes" id="UP001604277">
    <property type="component" value="Unassembled WGS sequence"/>
</dbReference>
<comment type="caution">
    <text evidence="4">The sequence shown here is derived from an EMBL/GenBank/DDBJ whole genome shotgun (WGS) entry which is preliminary data.</text>
</comment>
<dbReference type="EMBL" id="JBFOLJ010000007">
    <property type="protein sequence ID" value="KAL2522862.1"/>
    <property type="molecule type" value="Genomic_DNA"/>
</dbReference>
<name>A0ABD1UD35_9LAMI</name>
<dbReference type="PROSITE" id="PS50067">
    <property type="entry name" value="KINESIN_MOTOR_2"/>
    <property type="match status" value="1"/>
</dbReference>
<evidence type="ECO:0000256" key="2">
    <source>
        <dbReference type="PROSITE-ProRule" id="PRU00283"/>
    </source>
</evidence>
<protein>
    <submittedName>
        <fullName evidence="4">Kinesin-like protein</fullName>
    </submittedName>
</protein>
<dbReference type="PANTHER" id="PTHR47968:SF18">
    <property type="entry name" value="KINESIN-LIKE PROTEIN KIN-7F"/>
    <property type="match status" value="1"/>
</dbReference>
<keyword evidence="2" id="KW-0547">Nucleotide-binding</keyword>
<dbReference type="InterPro" id="IPR036961">
    <property type="entry name" value="Kinesin_motor_dom_sf"/>
</dbReference>
<evidence type="ECO:0000259" key="3">
    <source>
        <dbReference type="PROSITE" id="PS50067"/>
    </source>
</evidence>
<dbReference type="Gene3D" id="3.40.850.10">
    <property type="entry name" value="Kinesin motor domain"/>
    <property type="match status" value="1"/>
</dbReference>
<proteinExistence type="inferred from homology"/>
<evidence type="ECO:0000313" key="5">
    <source>
        <dbReference type="Proteomes" id="UP001604277"/>
    </source>
</evidence>
<dbReference type="Pfam" id="PF00225">
    <property type="entry name" value="Kinesin"/>
    <property type="match status" value="1"/>
</dbReference>
<comment type="similarity">
    <text evidence="2">Belongs to the TRAFAC class myosin-kinesin ATPase superfamily. Kinesin family.</text>
</comment>
<keyword evidence="5" id="KW-1185">Reference proteome</keyword>
<gene>
    <name evidence="4" type="ORF">Fot_26785</name>
</gene>
<feature type="domain" description="Kinesin motor" evidence="3">
    <location>
        <begin position="1"/>
        <end position="145"/>
    </location>
</feature>
<sequence>MRSDRVFSGDCSTREVYEEGTKEIAISVVGGINYDKLSVLTHIKISISTTIFAYGQTSSGKTYTMNGITEYSVANNYDYIQRLLKNLFNSDNTPLRLLDDPDVTRNYYRETHNRNPEGLESSQGTLSILEGRASVMAINLHCHKL</sequence>
<dbReference type="InterPro" id="IPR001752">
    <property type="entry name" value="Kinesin_motor_dom"/>
</dbReference>
<dbReference type="AlphaFoldDB" id="A0ABD1UD35"/>
<organism evidence="4 5">
    <name type="scientific">Forsythia ovata</name>
    <dbReference type="NCBI Taxonomy" id="205694"/>
    <lineage>
        <taxon>Eukaryota</taxon>
        <taxon>Viridiplantae</taxon>
        <taxon>Streptophyta</taxon>
        <taxon>Embryophyta</taxon>
        <taxon>Tracheophyta</taxon>
        <taxon>Spermatophyta</taxon>
        <taxon>Magnoliopsida</taxon>
        <taxon>eudicotyledons</taxon>
        <taxon>Gunneridae</taxon>
        <taxon>Pentapetalae</taxon>
        <taxon>asterids</taxon>
        <taxon>lamiids</taxon>
        <taxon>Lamiales</taxon>
        <taxon>Oleaceae</taxon>
        <taxon>Forsythieae</taxon>
        <taxon>Forsythia</taxon>
    </lineage>
</organism>
<evidence type="ECO:0000313" key="4">
    <source>
        <dbReference type="EMBL" id="KAL2522862.1"/>
    </source>
</evidence>
<dbReference type="GO" id="GO:0003774">
    <property type="term" value="F:cytoskeletal motor activity"/>
    <property type="evidence" value="ECO:0007669"/>
    <property type="project" value="UniProtKB-UniRule"/>
</dbReference>
<dbReference type="PANTHER" id="PTHR47968">
    <property type="entry name" value="CENTROMERE PROTEIN E"/>
    <property type="match status" value="1"/>
</dbReference>
<dbReference type="InterPro" id="IPR027417">
    <property type="entry name" value="P-loop_NTPase"/>
</dbReference>
<dbReference type="SUPFAM" id="SSF52540">
    <property type="entry name" value="P-loop containing nucleoside triphosphate hydrolases"/>
    <property type="match status" value="1"/>
</dbReference>
<keyword evidence="2" id="KW-0067">ATP-binding</keyword>
<keyword evidence="1 2" id="KW-0505">Motor protein</keyword>
<dbReference type="InterPro" id="IPR027640">
    <property type="entry name" value="Kinesin-like_fam"/>
</dbReference>
<accession>A0ABD1UD35</accession>
<evidence type="ECO:0000256" key="1">
    <source>
        <dbReference type="ARBA" id="ARBA00023175"/>
    </source>
</evidence>
<reference evidence="5" key="1">
    <citation type="submission" date="2024-07" db="EMBL/GenBank/DDBJ databases">
        <title>Two chromosome-level genome assemblies of Korean endemic species Abeliophyllum distichum and Forsythia ovata (Oleaceae).</title>
        <authorList>
            <person name="Jang H."/>
        </authorList>
    </citation>
    <scope>NUCLEOTIDE SEQUENCE [LARGE SCALE GENOMIC DNA]</scope>
</reference>
<feature type="binding site" evidence="2">
    <location>
        <begin position="55"/>
        <end position="62"/>
    </location>
    <ligand>
        <name>ATP</name>
        <dbReference type="ChEBI" id="CHEBI:30616"/>
    </ligand>
</feature>
<dbReference type="GO" id="GO:0005524">
    <property type="term" value="F:ATP binding"/>
    <property type="evidence" value="ECO:0007669"/>
    <property type="project" value="UniProtKB-UniRule"/>
</dbReference>